<reference evidence="2 3" key="1">
    <citation type="journal article" date="2015" name="Microbiome">
        <title>Genomic resolution of linkages in carbon, nitrogen, and sulfur cycling among widespread estuary sediment bacteria.</title>
        <authorList>
            <person name="Baker B.J."/>
            <person name="Lazar C.S."/>
            <person name="Teske A.P."/>
            <person name="Dick G.J."/>
        </authorList>
    </citation>
    <scope>NUCLEOTIDE SEQUENCE [LARGE SCALE GENOMIC DNA]</scope>
    <source>
        <strain evidence="2">DG_54_3</strain>
    </source>
</reference>
<dbReference type="SUPFAM" id="SSF55729">
    <property type="entry name" value="Acyl-CoA N-acyltransferases (Nat)"/>
    <property type="match status" value="1"/>
</dbReference>
<name>A0A0S7XTF6_UNCSA</name>
<accession>A0A0S7XTF6</accession>
<evidence type="ECO:0000313" key="2">
    <source>
        <dbReference type="EMBL" id="KPJ65728.1"/>
    </source>
</evidence>
<gene>
    <name evidence="2" type="ORF">AMJ44_09580</name>
</gene>
<dbReference type="Proteomes" id="UP000051861">
    <property type="component" value="Unassembled WGS sequence"/>
</dbReference>
<comment type="caution">
    <text evidence="2">The sequence shown here is derived from an EMBL/GenBank/DDBJ whole genome shotgun (WGS) entry which is preliminary data.</text>
</comment>
<dbReference type="EMBL" id="LIZX01000104">
    <property type="protein sequence ID" value="KPJ65728.1"/>
    <property type="molecule type" value="Genomic_DNA"/>
</dbReference>
<organism evidence="2 3">
    <name type="scientific">candidate division WOR-1 bacterium DG_54_3</name>
    <dbReference type="NCBI Taxonomy" id="1703775"/>
    <lineage>
        <taxon>Bacteria</taxon>
        <taxon>Bacillati</taxon>
        <taxon>Saganbacteria</taxon>
    </lineage>
</organism>
<dbReference type="Pfam" id="PF13527">
    <property type="entry name" value="Acetyltransf_9"/>
    <property type="match status" value="1"/>
</dbReference>
<dbReference type="InterPro" id="IPR000182">
    <property type="entry name" value="GNAT_dom"/>
</dbReference>
<feature type="domain" description="N-acetyltransferase" evidence="1">
    <location>
        <begin position="3"/>
        <end position="155"/>
    </location>
</feature>
<dbReference type="CDD" id="cd04301">
    <property type="entry name" value="NAT_SF"/>
    <property type="match status" value="1"/>
</dbReference>
<dbReference type="AlphaFoldDB" id="A0A0S7XTF6"/>
<dbReference type="Gene3D" id="3.40.630.30">
    <property type="match status" value="1"/>
</dbReference>
<protein>
    <recommendedName>
        <fullName evidence="1">N-acetyltransferase domain-containing protein</fullName>
    </recommendedName>
</protein>
<dbReference type="GO" id="GO:0016747">
    <property type="term" value="F:acyltransferase activity, transferring groups other than amino-acyl groups"/>
    <property type="evidence" value="ECO:0007669"/>
    <property type="project" value="InterPro"/>
</dbReference>
<dbReference type="InterPro" id="IPR016181">
    <property type="entry name" value="Acyl_CoA_acyltransferase"/>
</dbReference>
<sequence>MKIEYRSDYFDDPDAKASFERYAKRIFDLDFSRWKARGLWDDQYKPFSAFVGGECVASICVYPSEMRIEGVKKKAAQLLTVGTLPEYRSQGIQREIWKRVHAWIHQECDFAFLFTDESAAGFYESLGLRRQPEYFDVAKYPQPASHARLRFKKLNLEQDSEYAIIERLANEREMVSNRIGFFNPSLLLFMFFYSYQSWSYYLEDIDTVIVAEETEDRLRIHDIVANEMPKLSDIEIFLAQFEKEEIEFLFCIDRLGLVQPTKKKRVEEDVLFVSEDFELEGQFVFPYSIRA</sequence>
<evidence type="ECO:0000259" key="1">
    <source>
        <dbReference type="PROSITE" id="PS51186"/>
    </source>
</evidence>
<dbReference type="PROSITE" id="PS51186">
    <property type="entry name" value="GNAT"/>
    <property type="match status" value="1"/>
</dbReference>
<proteinExistence type="predicted"/>
<evidence type="ECO:0000313" key="3">
    <source>
        <dbReference type="Proteomes" id="UP000051861"/>
    </source>
</evidence>